<dbReference type="AlphaFoldDB" id="A0A1Q9AN11"/>
<evidence type="ECO:0000256" key="1">
    <source>
        <dbReference type="ARBA" id="ARBA00022714"/>
    </source>
</evidence>
<keyword evidence="2" id="KW-0479">Metal-binding</keyword>
<keyword evidence="4" id="KW-0411">Iron-sulfur</keyword>
<gene>
    <name evidence="6" type="ORF">BJF92_12105</name>
</gene>
<evidence type="ECO:0000256" key="3">
    <source>
        <dbReference type="ARBA" id="ARBA00023004"/>
    </source>
</evidence>
<dbReference type="OrthoDB" id="9800776at2"/>
<keyword evidence="1" id="KW-0001">2Fe-2S</keyword>
<feature type="domain" description="Rieske" evidence="5">
    <location>
        <begin position="141"/>
        <end position="186"/>
    </location>
</feature>
<evidence type="ECO:0000313" key="6">
    <source>
        <dbReference type="EMBL" id="OLP56807.1"/>
    </source>
</evidence>
<accession>A0A1Q9AN11</accession>
<dbReference type="InterPro" id="IPR036922">
    <property type="entry name" value="Rieske_2Fe-2S_sf"/>
</dbReference>
<dbReference type="InterPro" id="IPR017941">
    <property type="entry name" value="Rieske_2Fe-2S"/>
</dbReference>
<dbReference type="GO" id="GO:0046872">
    <property type="term" value="F:metal ion binding"/>
    <property type="evidence" value="ECO:0007669"/>
    <property type="project" value="UniProtKB-KW"/>
</dbReference>
<dbReference type="EMBL" id="MKIO01000021">
    <property type="protein sequence ID" value="OLP56807.1"/>
    <property type="molecule type" value="Genomic_DNA"/>
</dbReference>
<evidence type="ECO:0000256" key="2">
    <source>
        <dbReference type="ARBA" id="ARBA00022723"/>
    </source>
</evidence>
<dbReference type="PROSITE" id="PS51296">
    <property type="entry name" value="RIESKE"/>
    <property type="match status" value="1"/>
</dbReference>
<dbReference type="RefSeq" id="WP_075633828.1">
    <property type="nucleotide sequence ID" value="NZ_MKIO01000021.1"/>
</dbReference>
<evidence type="ECO:0000256" key="4">
    <source>
        <dbReference type="ARBA" id="ARBA00023014"/>
    </source>
</evidence>
<sequence length="186" mass="21279">MNTPRIETLSAAPEIGRYYLVPTVEGRWNDRLARWPVIGPRHSDAHCLQFDFQHYHLDPRFLVGNGWYWRSVQSQPLMISNRINPDGLPAPVWRRRKCQRLENPKAREFRADLAKRQVANFDCHLSEWAGRQARHDGQGWVCPHRNVPLASMPVIDGAILCPLHLLLIDARTGRVLPANAKCGVAP</sequence>
<organism evidence="6 7">
    <name type="scientific">Xaviernesmea rhizosphaerae</name>
    <dbReference type="NCBI Taxonomy" id="1672749"/>
    <lineage>
        <taxon>Bacteria</taxon>
        <taxon>Pseudomonadati</taxon>
        <taxon>Pseudomonadota</taxon>
        <taxon>Alphaproteobacteria</taxon>
        <taxon>Hyphomicrobiales</taxon>
        <taxon>Rhizobiaceae</taxon>
        <taxon>Rhizobium/Agrobacterium group</taxon>
        <taxon>Xaviernesmea</taxon>
    </lineage>
</organism>
<evidence type="ECO:0000313" key="7">
    <source>
        <dbReference type="Proteomes" id="UP000186143"/>
    </source>
</evidence>
<dbReference type="GO" id="GO:0051537">
    <property type="term" value="F:2 iron, 2 sulfur cluster binding"/>
    <property type="evidence" value="ECO:0007669"/>
    <property type="project" value="UniProtKB-KW"/>
</dbReference>
<reference evidence="6 7" key="1">
    <citation type="submission" date="2016-09" db="EMBL/GenBank/DDBJ databases">
        <title>Rhizobium sp. nov., a novel species isolated from the rice rhizosphere.</title>
        <authorList>
            <person name="Zhao J."/>
            <person name="Zhang X."/>
        </authorList>
    </citation>
    <scope>NUCLEOTIDE SEQUENCE [LARGE SCALE GENOMIC DNA]</scope>
    <source>
        <strain evidence="6 7">MH17</strain>
    </source>
</reference>
<dbReference type="STRING" id="1672749.BJF92_12105"/>
<protein>
    <recommendedName>
        <fullName evidence="5">Rieske domain-containing protein</fullName>
    </recommendedName>
</protein>
<keyword evidence="3" id="KW-0408">Iron</keyword>
<proteinExistence type="predicted"/>
<name>A0A1Q9AN11_9HYPH</name>
<dbReference type="SUPFAM" id="SSF50022">
    <property type="entry name" value="ISP domain"/>
    <property type="match status" value="1"/>
</dbReference>
<evidence type="ECO:0000259" key="5">
    <source>
        <dbReference type="PROSITE" id="PS51296"/>
    </source>
</evidence>
<comment type="caution">
    <text evidence="6">The sequence shown here is derived from an EMBL/GenBank/DDBJ whole genome shotgun (WGS) entry which is preliminary data.</text>
</comment>
<dbReference type="Proteomes" id="UP000186143">
    <property type="component" value="Unassembled WGS sequence"/>
</dbReference>
<dbReference type="Gene3D" id="2.102.10.10">
    <property type="entry name" value="Rieske [2Fe-2S] iron-sulphur domain"/>
    <property type="match status" value="1"/>
</dbReference>